<accession>A0A7L2JAX7</accession>
<evidence type="ECO:0000256" key="2">
    <source>
        <dbReference type="ARBA" id="ARBA00007566"/>
    </source>
</evidence>
<feature type="non-terminal residue" evidence="13">
    <location>
        <position position="173"/>
    </location>
</feature>
<evidence type="ECO:0000256" key="3">
    <source>
        <dbReference type="ARBA" id="ARBA00011738"/>
    </source>
</evidence>
<evidence type="ECO:0000256" key="5">
    <source>
        <dbReference type="ARBA" id="ARBA00022514"/>
    </source>
</evidence>
<dbReference type="GO" id="GO:0051607">
    <property type="term" value="P:defense response to virus"/>
    <property type="evidence" value="ECO:0007669"/>
    <property type="project" value="UniProtKB-KW"/>
</dbReference>
<keyword evidence="10" id="KW-0325">Glycoprotein</keyword>
<evidence type="ECO:0000256" key="9">
    <source>
        <dbReference type="ARBA" id="ARBA00023118"/>
    </source>
</evidence>
<dbReference type="GO" id="GO:0002250">
    <property type="term" value="P:adaptive immune response"/>
    <property type="evidence" value="ECO:0007669"/>
    <property type="project" value="TreeGrafter"/>
</dbReference>
<evidence type="ECO:0000256" key="11">
    <source>
        <dbReference type="ARBA" id="ARBA00024758"/>
    </source>
</evidence>
<comment type="subcellular location">
    <subcellularLocation>
        <location evidence="1">Secreted</location>
    </subcellularLocation>
</comment>
<dbReference type="GO" id="GO:0005125">
    <property type="term" value="F:cytokine activity"/>
    <property type="evidence" value="ECO:0007669"/>
    <property type="project" value="UniProtKB-KW"/>
</dbReference>
<evidence type="ECO:0000256" key="12">
    <source>
        <dbReference type="SAM" id="SignalP"/>
    </source>
</evidence>
<dbReference type="InterPro" id="IPR009079">
    <property type="entry name" value="4_helix_cytokine-like_core"/>
</dbReference>
<evidence type="ECO:0000256" key="6">
    <source>
        <dbReference type="ARBA" id="ARBA00022525"/>
    </source>
</evidence>
<dbReference type="InterPro" id="IPR002069">
    <property type="entry name" value="Interferon_gamma"/>
</dbReference>
<protein>
    <recommendedName>
        <fullName evidence="4">Interferon gamma</fullName>
    </recommendedName>
</protein>
<keyword evidence="6" id="KW-0964">Secreted</keyword>
<feature type="chain" id="PRO_5029482363" description="Interferon gamma" evidence="12">
    <location>
        <begin position="24"/>
        <end position="173"/>
    </location>
</feature>
<dbReference type="PIRSF" id="PIRSF001936">
    <property type="entry name" value="IFN-gamma"/>
    <property type="match status" value="1"/>
</dbReference>
<keyword evidence="8 12" id="KW-0732">Signal</keyword>
<gene>
    <name evidence="13" type="primary">Ifng</name>
    <name evidence="13" type="ORF">CINMEX_R08399</name>
</gene>
<dbReference type="Gene3D" id="1.20.1250.10">
    <property type="match status" value="1"/>
</dbReference>
<dbReference type="GO" id="GO:0005133">
    <property type="term" value="F:type II interferon receptor binding"/>
    <property type="evidence" value="ECO:0007669"/>
    <property type="project" value="InterPro"/>
</dbReference>
<dbReference type="PANTHER" id="PTHR11419:SF0">
    <property type="entry name" value="INTERFERON GAMMA"/>
    <property type="match status" value="1"/>
</dbReference>
<sequence>MAFQTYSLFVLSVIMISFGHVENRLNLLQLQNDIDKLKADFNSSHSDVADGGPIFTEKLSSWTERNEKRIILSQIISMYLKMLENTDRSKAHVRNIAEELHTLKESLSDGSKKMEDLKDLTNLQASLFLCLQSFDLKIQRKAVNELFSVLQKLGETSISHKRKRSQFQRLCKC</sequence>
<keyword evidence="14" id="KW-1185">Reference proteome</keyword>
<dbReference type="Proteomes" id="UP000590623">
    <property type="component" value="Unassembled WGS sequence"/>
</dbReference>
<feature type="non-terminal residue" evidence="13">
    <location>
        <position position="1"/>
    </location>
</feature>
<dbReference type="Pfam" id="PF00714">
    <property type="entry name" value="IFN-gamma"/>
    <property type="match status" value="1"/>
</dbReference>
<dbReference type="AlphaFoldDB" id="A0A7L2JAX7"/>
<evidence type="ECO:0000256" key="4">
    <source>
        <dbReference type="ARBA" id="ARBA00016945"/>
    </source>
</evidence>
<comment type="subunit">
    <text evidence="3">Homodimer.</text>
</comment>
<proteinExistence type="inferred from homology"/>
<comment type="caution">
    <text evidence="13">The sequence shown here is derived from an EMBL/GenBank/DDBJ whole genome shotgun (WGS) entry which is preliminary data.</text>
</comment>
<name>A0A7L2JAX7_CINMU</name>
<evidence type="ECO:0000256" key="7">
    <source>
        <dbReference type="ARBA" id="ARBA00022604"/>
    </source>
</evidence>
<comment type="similarity">
    <text evidence="2">Belongs to the type II (or gamma) interferon family.</text>
</comment>
<dbReference type="PANTHER" id="PTHR11419">
    <property type="entry name" value="INTERFERON GAMMA"/>
    <property type="match status" value="1"/>
</dbReference>
<keyword evidence="5" id="KW-0202">Cytokine</keyword>
<keyword evidence="9" id="KW-0051">Antiviral defense</keyword>
<dbReference type="EMBL" id="VWYM01008070">
    <property type="protein sequence ID" value="NXR20327.1"/>
    <property type="molecule type" value="Genomic_DNA"/>
</dbReference>
<evidence type="ECO:0000256" key="1">
    <source>
        <dbReference type="ARBA" id="ARBA00004613"/>
    </source>
</evidence>
<feature type="signal peptide" evidence="12">
    <location>
        <begin position="1"/>
        <end position="23"/>
    </location>
</feature>
<evidence type="ECO:0000256" key="10">
    <source>
        <dbReference type="ARBA" id="ARBA00023180"/>
    </source>
</evidence>
<reference evidence="13 14" key="1">
    <citation type="submission" date="2019-09" db="EMBL/GenBank/DDBJ databases">
        <title>Bird 10,000 Genomes (B10K) Project - Family phase.</title>
        <authorList>
            <person name="Zhang G."/>
        </authorList>
    </citation>
    <scope>NUCLEOTIDE SEQUENCE [LARGE SCALE GENOMIC DNA]</scope>
    <source>
        <strain evidence="13">B10K-DU-001-77</strain>
        <tissue evidence="13">Muscle</tissue>
    </source>
</reference>
<dbReference type="GO" id="GO:0042116">
    <property type="term" value="P:macrophage activation"/>
    <property type="evidence" value="ECO:0007669"/>
    <property type="project" value="UniProtKB-ARBA"/>
</dbReference>
<dbReference type="SUPFAM" id="SSF47266">
    <property type="entry name" value="4-helical cytokines"/>
    <property type="match status" value="1"/>
</dbReference>
<comment type="function">
    <text evidence="11">Produced by lymphocytes activated by specific antigens or mitogens. IFN-gamma, in addition to having antiviral activity, has important immunoregulatory functions. It is a potent activator of macrophages, it has antiproliferative effects on transformed cells and it can potentiate the antiviral and antitumor effects of the type I interferons.</text>
</comment>
<evidence type="ECO:0000256" key="8">
    <source>
        <dbReference type="ARBA" id="ARBA00022729"/>
    </source>
</evidence>
<evidence type="ECO:0000313" key="14">
    <source>
        <dbReference type="Proteomes" id="UP000590623"/>
    </source>
</evidence>
<dbReference type="OrthoDB" id="9937106at2759"/>
<dbReference type="FunFam" id="1.20.1250.10:FF:000007">
    <property type="entry name" value="Interferon gamma"/>
    <property type="match status" value="1"/>
</dbReference>
<keyword evidence="7" id="KW-0341">Growth regulation</keyword>
<dbReference type="GO" id="GO:0005615">
    <property type="term" value="C:extracellular space"/>
    <property type="evidence" value="ECO:0007669"/>
    <property type="project" value="UniProtKB-KW"/>
</dbReference>
<organism evidence="13 14">
    <name type="scientific">Cinclus mexicanus</name>
    <name type="common">American dipper</name>
    <dbReference type="NCBI Taxonomy" id="161649"/>
    <lineage>
        <taxon>Eukaryota</taxon>
        <taxon>Metazoa</taxon>
        <taxon>Chordata</taxon>
        <taxon>Craniata</taxon>
        <taxon>Vertebrata</taxon>
        <taxon>Euteleostomi</taxon>
        <taxon>Archelosauria</taxon>
        <taxon>Archosauria</taxon>
        <taxon>Dinosauria</taxon>
        <taxon>Saurischia</taxon>
        <taxon>Theropoda</taxon>
        <taxon>Coelurosauria</taxon>
        <taxon>Aves</taxon>
        <taxon>Neognathae</taxon>
        <taxon>Neoaves</taxon>
        <taxon>Telluraves</taxon>
        <taxon>Australaves</taxon>
        <taxon>Passeriformes</taxon>
        <taxon>Cinclidae</taxon>
        <taxon>Cinclus</taxon>
    </lineage>
</organism>
<evidence type="ECO:0000313" key="13">
    <source>
        <dbReference type="EMBL" id="NXR20327.1"/>
    </source>
</evidence>
<dbReference type="GO" id="GO:0006959">
    <property type="term" value="P:humoral immune response"/>
    <property type="evidence" value="ECO:0007669"/>
    <property type="project" value="TreeGrafter"/>
</dbReference>